<feature type="region of interest" description="Disordered" evidence="1">
    <location>
        <begin position="287"/>
        <end position="357"/>
    </location>
</feature>
<feature type="compositionally biased region" description="Polar residues" evidence="1">
    <location>
        <begin position="84"/>
        <end position="95"/>
    </location>
</feature>
<dbReference type="EMBL" id="KN824823">
    <property type="protein sequence ID" value="KIL01056.1"/>
    <property type="molecule type" value="Genomic_DNA"/>
</dbReference>
<dbReference type="CDD" id="cd02440">
    <property type="entry name" value="AdoMet_MTases"/>
    <property type="match status" value="1"/>
</dbReference>
<evidence type="ECO:0000256" key="1">
    <source>
        <dbReference type="SAM" id="MobiDB-lite"/>
    </source>
</evidence>
<feature type="compositionally biased region" description="Polar residues" evidence="1">
    <location>
        <begin position="593"/>
        <end position="605"/>
    </location>
</feature>
<dbReference type="Gene3D" id="3.40.50.150">
    <property type="entry name" value="Vaccinia Virus protein VP39"/>
    <property type="match status" value="1"/>
</dbReference>
<evidence type="ECO:0000313" key="3">
    <source>
        <dbReference type="EMBL" id="KIL01056.1"/>
    </source>
</evidence>
<keyword evidence="4" id="KW-1185">Reference proteome</keyword>
<dbReference type="STRING" id="930991.A0A0D0EDG0"/>
<dbReference type="GO" id="GO:0008168">
    <property type="term" value="F:methyltransferase activity"/>
    <property type="evidence" value="ECO:0007669"/>
    <property type="project" value="TreeGrafter"/>
</dbReference>
<feature type="compositionally biased region" description="Acidic residues" evidence="1">
    <location>
        <begin position="307"/>
        <end position="334"/>
    </location>
</feature>
<dbReference type="SUPFAM" id="SSF53335">
    <property type="entry name" value="S-adenosyl-L-methionine-dependent methyltransferases"/>
    <property type="match status" value="1"/>
</dbReference>
<feature type="compositionally biased region" description="Low complexity" evidence="1">
    <location>
        <begin position="427"/>
        <end position="437"/>
    </location>
</feature>
<proteinExistence type="predicted"/>
<name>A0A0D0EDG0_9AGAM</name>
<dbReference type="PANTHER" id="PTHR43591">
    <property type="entry name" value="METHYLTRANSFERASE"/>
    <property type="match status" value="1"/>
</dbReference>
<feature type="region of interest" description="Disordered" evidence="1">
    <location>
        <begin position="590"/>
        <end position="631"/>
    </location>
</feature>
<dbReference type="PANTHER" id="PTHR43591:SF105">
    <property type="entry name" value="METHYLTRANSFERASE DOMAIN-CONTAINING PROTEIN-RELATED"/>
    <property type="match status" value="1"/>
</dbReference>
<dbReference type="InterPro" id="IPR041698">
    <property type="entry name" value="Methyltransf_25"/>
</dbReference>
<dbReference type="Proteomes" id="UP000054538">
    <property type="component" value="Unassembled WGS sequence"/>
</dbReference>
<sequence>MGKDAPTNKPSKGRPSNHAPDPDVRRLLTPSNGAIDGTQDSPKREGALRNLLKRKKKPPGTPLPTDIDPFTIGLPSLHAGDARSSFQPAESQTSFRRSDGRDHPPVEVFEPRNHFVARRGMKHHPYSRDEAPYMQAYDRTLIDSDRFSEILLQRLNRNQTPSFHDFGQHTPQTILDLGCGAGEWAVQAAQCWPSSQVIGFDLVDPTTLRGGAASPSNVQWKRGNFVKYKLPFPKNMFDLVRMANLALCIPHDRWEHVLSEARRVLAQGGRLELIDDYLYFPYSKNPPQPSSRSHISPPSRPSSSSFDVDDDDDDEPAVEADDDEADGDESDEDFVSTKSRFSTLVEMDDPPQSVYDPVSEWKQNVDNSKSLEQLFEDMLSCKFSVHSHPSKFIDNALDNIFGRHNQSKLHEFNLYLAPPSGKDSDESSIGSSESSGSTGLKKAGMEFAKWVSTVEWDHNKDKDKKQRTKDRSSSESIANPLTIPEIISAKAAGRLGIAGALPRPSLSTQSPGLILWPSTFIPIAPFELEMHACKHLHSLVGCKAALTEYVQEQHLPLDQCTMDDLMWDYESFRRKRFNWPSECPEFQLDMPVSDTTLTPRSTSFRPSHDAPAPGRPRGSSDSSMTIPSEPLFPRDKLDLIRSIRVYSAIKIEEETHVP</sequence>
<organism evidence="3 4">
    <name type="scientific">Paxillus rubicundulus Ve08.2h10</name>
    <dbReference type="NCBI Taxonomy" id="930991"/>
    <lineage>
        <taxon>Eukaryota</taxon>
        <taxon>Fungi</taxon>
        <taxon>Dikarya</taxon>
        <taxon>Basidiomycota</taxon>
        <taxon>Agaricomycotina</taxon>
        <taxon>Agaricomycetes</taxon>
        <taxon>Agaricomycetidae</taxon>
        <taxon>Boletales</taxon>
        <taxon>Paxilineae</taxon>
        <taxon>Paxillaceae</taxon>
        <taxon>Paxillus</taxon>
    </lineage>
</organism>
<protein>
    <recommendedName>
        <fullName evidence="2">Methyltransferase domain-containing protein</fullName>
    </recommendedName>
</protein>
<feature type="compositionally biased region" description="Basic and acidic residues" evidence="1">
    <location>
        <begin position="96"/>
        <end position="107"/>
    </location>
</feature>
<gene>
    <name evidence="3" type="ORF">PAXRUDRAFT_128521</name>
</gene>
<dbReference type="InParanoid" id="A0A0D0EDG0"/>
<feature type="compositionally biased region" description="Low complexity" evidence="1">
    <location>
        <begin position="290"/>
        <end position="306"/>
    </location>
</feature>
<evidence type="ECO:0000259" key="2">
    <source>
        <dbReference type="Pfam" id="PF13649"/>
    </source>
</evidence>
<dbReference type="AlphaFoldDB" id="A0A0D0EDG0"/>
<feature type="region of interest" description="Disordered" evidence="1">
    <location>
        <begin position="420"/>
        <end position="440"/>
    </location>
</feature>
<dbReference type="HOGENOM" id="CLU_007710_0_0_1"/>
<dbReference type="InterPro" id="IPR029063">
    <property type="entry name" value="SAM-dependent_MTases_sf"/>
</dbReference>
<dbReference type="Pfam" id="PF13649">
    <property type="entry name" value="Methyltransf_25"/>
    <property type="match status" value="1"/>
</dbReference>
<reference evidence="4" key="2">
    <citation type="submission" date="2015-01" db="EMBL/GenBank/DDBJ databases">
        <title>Evolutionary Origins and Diversification of the Mycorrhizal Mutualists.</title>
        <authorList>
            <consortium name="DOE Joint Genome Institute"/>
            <consortium name="Mycorrhizal Genomics Consortium"/>
            <person name="Kohler A."/>
            <person name="Kuo A."/>
            <person name="Nagy L.G."/>
            <person name="Floudas D."/>
            <person name="Copeland A."/>
            <person name="Barry K.W."/>
            <person name="Cichocki N."/>
            <person name="Veneault-Fourrey C."/>
            <person name="LaButti K."/>
            <person name="Lindquist E.A."/>
            <person name="Lipzen A."/>
            <person name="Lundell T."/>
            <person name="Morin E."/>
            <person name="Murat C."/>
            <person name="Riley R."/>
            <person name="Ohm R."/>
            <person name="Sun H."/>
            <person name="Tunlid A."/>
            <person name="Henrissat B."/>
            <person name="Grigoriev I.V."/>
            <person name="Hibbett D.S."/>
            <person name="Martin F."/>
        </authorList>
    </citation>
    <scope>NUCLEOTIDE SEQUENCE [LARGE SCALE GENOMIC DNA]</scope>
    <source>
        <strain evidence="4">Ve08.2h10</strain>
    </source>
</reference>
<feature type="domain" description="Methyltransferase" evidence="2">
    <location>
        <begin position="174"/>
        <end position="269"/>
    </location>
</feature>
<evidence type="ECO:0000313" key="4">
    <source>
        <dbReference type="Proteomes" id="UP000054538"/>
    </source>
</evidence>
<reference evidence="3 4" key="1">
    <citation type="submission" date="2014-04" db="EMBL/GenBank/DDBJ databases">
        <authorList>
            <consortium name="DOE Joint Genome Institute"/>
            <person name="Kuo A."/>
            <person name="Kohler A."/>
            <person name="Jargeat P."/>
            <person name="Nagy L.G."/>
            <person name="Floudas D."/>
            <person name="Copeland A."/>
            <person name="Barry K.W."/>
            <person name="Cichocki N."/>
            <person name="Veneault-Fourrey C."/>
            <person name="LaButti K."/>
            <person name="Lindquist E.A."/>
            <person name="Lipzen A."/>
            <person name="Lundell T."/>
            <person name="Morin E."/>
            <person name="Murat C."/>
            <person name="Sun H."/>
            <person name="Tunlid A."/>
            <person name="Henrissat B."/>
            <person name="Grigoriev I.V."/>
            <person name="Hibbett D.S."/>
            <person name="Martin F."/>
            <person name="Nordberg H.P."/>
            <person name="Cantor M.N."/>
            <person name="Hua S.X."/>
        </authorList>
    </citation>
    <scope>NUCLEOTIDE SEQUENCE [LARGE SCALE GENOMIC DNA]</scope>
    <source>
        <strain evidence="3 4">Ve08.2h10</strain>
    </source>
</reference>
<dbReference type="OrthoDB" id="2013972at2759"/>
<accession>A0A0D0EDG0</accession>
<feature type="region of interest" description="Disordered" evidence="1">
    <location>
        <begin position="1"/>
        <end position="107"/>
    </location>
</feature>